<keyword evidence="3" id="KW-1185">Reference proteome</keyword>
<proteinExistence type="predicted"/>
<evidence type="ECO:0000313" key="2">
    <source>
        <dbReference type="EMBL" id="CAD7629233.1"/>
    </source>
</evidence>
<dbReference type="InterPro" id="IPR001283">
    <property type="entry name" value="CRISP-related"/>
</dbReference>
<dbReference type="OrthoDB" id="6433391at2759"/>
<reference evidence="2" key="1">
    <citation type="submission" date="2020-11" db="EMBL/GenBank/DDBJ databases">
        <authorList>
            <person name="Tran Van P."/>
        </authorList>
    </citation>
    <scope>NUCLEOTIDE SEQUENCE</scope>
</reference>
<dbReference type="InterPro" id="IPR018244">
    <property type="entry name" value="Allrgn_V5/Tpx1_CS"/>
</dbReference>
<dbReference type="SUPFAM" id="SSF55797">
    <property type="entry name" value="PR-1-like"/>
    <property type="match status" value="2"/>
</dbReference>
<dbReference type="Proteomes" id="UP000759131">
    <property type="component" value="Unassembled WGS sequence"/>
</dbReference>
<dbReference type="Gene3D" id="3.40.33.10">
    <property type="entry name" value="CAP"/>
    <property type="match status" value="2"/>
</dbReference>
<dbReference type="AlphaFoldDB" id="A0A7R9KVT5"/>
<dbReference type="InterPro" id="IPR035940">
    <property type="entry name" value="CAP_sf"/>
</dbReference>
<feature type="domain" description="SCP" evidence="1">
    <location>
        <begin position="66"/>
        <end position="193"/>
    </location>
</feature>
<evidence type="ECO:0000259" key="1">
    <source>
        <dbReference type="SMART" id="SM00198"/>
    </source>
</evidence>
<organism evidence="2">
    <name type="scientific">Medioppia subpectinata</name>
    <dbReference type="NCBI Taxonomy" id="1979941"/>
    <lineage>
        <taxon>Eukaryota</taxon>
        <taxon>Metazoa</taxon>
        <taxon>Ecdysozoa</taxon>
        <taxon>Arthropoda</taxon>
        <taxon>Chelicerata</taxon>
        <taxon>Arachnida</taxon>
        <taxon>Acari</taxon>
        <taxon>Acariformes</taxon>
        <taxon>Sarcoptiformes</taxon>
        <taxon>Oribatida</taxon>
        <taxon>Brachypylina</taxon>
        <taxon>Oppioidea</taxon>
        <taxon>Oppiidae</taxon>
        <taxon>Medioppia</taxon>
    </lineage>
</organism>
<accession>A0A7R9KVT5</accession>
<dbReference type="PANTHER" id="PTHR10334">
    <property type="entry name" value="CYSTEINE-RICH SECRETORY PROTEIN-RELATED"/>
    <property type="match status" value="1"/>
</dbReference>
<protein>
    <recommendedName>
        <fullName evidence="1">SCP domain-containing protein</fullName>
    </recommendedName>
</protein>
<sequence length="210" mass="22879">MDYWASEEKDYDYDGHGQNNRGTVGHFTALVWVNTTLIGCAKCPSQAYQISVVCNFQAPAVPKGADIQTSEAEHTNGASKLVKYAEWRCPNADAGHLQDDDAHGENIAQGWAPSPGIIVDVDFRSCSAVMDYWASEEVNYDYAGHGANNRGETMHFTALVWVNSTIIGCAKCPSHAYQISVVCNFQAPGNIEEPSYEAANVFPPLDSNIP</sequence>
<dbReference type="GO" id="GO:0005576">
    <property type="term" value="C:extracellular region"/>
    <property type="evidence" value="ECO:0007669"/>
    <property type="project" value="InterPro"/>
</dbReference>
<gene>
    <name evidence="2" type="ORF">OSB1V03_LOCUS9650</name>
</gene>
<dbReference type="PRINTS" id="PR00837">
    <property type="entry name" value="V5TPXLIKE"/>
</dbReference>
<dbReference type="SMART" id="SM00198">
    <property type="entry name" value="SCP"/>
    <property type="match status" value="1"/>
</dbReference>
<dbReference type="EMBL" id="OC861183">
    <property type="protein sequence ID" value="CAD7629233.1"/>
    <property type="molecule type" value="Genomic_DNA"/>
</dbReference>
<dbReference type="PROSITE" id="PS01009">
    <property type="entry name" value="CRISP_1"/>
    <property type="match status" value="1"/>
</dbReference>
<dbReference type="InterPro" id="IPR014044">
    <property type="entry name" value="CAP_dom"/>
</dbReference>
<dbReference type="CDD" id="cd05380">
    <property type="entry name" value="CAP_euk"/>
    <property type="match status" value="1"/>
</dbReference>
<dbReference type="EMBL" id="CAJPIZ010006608">
    <property type="protein sequence ID" value="CAG2109663.1"/>
    <property type="molecule type" value="Genomic_DNA"/>
</dbReference>
<dbReference type="Pfam" id="PF00188">
    <property type="entry name" value="CAP"/>
    <property type="match status" value="2"/>
</dbReference>
<evidence type="ECO:0000313" key="3">
    <source>
        <dbReference type="Proteomes" id="UP000759131"/>
    </source>
</evidence>
<name>A0A7R9KVT5_9ACAR</name>